<dbReference type="WBParaSite" id="Hba_12988">
    <property type="protein sequence ID" value="Hba_12988"/>
    <property type="gene ID" value="Hba_12988"/>
</dbReference>
<evidence type="ECO:0000313" key="2">
    <source>
        <dbReference type="Proteomes" id="UP000095283"/>
    </source>
</evidence>
<dbReference type="Pfam" id="PF04437">
    <property type="entry name" value="RINT1_TIP1"/>
    <property type="match status" value="1"/>
</dbReference>
<keyword evidence="2" id="KW-1185">Reference proteome</keyword>
<name>A0A1I7X5Z7_HETBA</name>
<dbReference type="GO" id="GO:0006888">
    <property type="term" value="P:endoplasmic reticulum to Golgi vesicle-mediated transport"/>
    <property type="evidence" value="ECO:0007669"/>
    <property type="project" value="InterPro"/>
</dbReference>
<dbReference type="InterPro" id="IPR042044">
    <property type="entry name" value="EXOC6PINT-1/Sec15/Tip20_C_dom2"/>
</dbReference>
<dbReference type="SUPFAM" id="SSF56281">
    <property type="entry name" value="Metallo-hydrolase/oxidoreductase"/>
    <property type="match status" value="1"/>
</dbReference>
<sequence length="367" mass="41414">MAKYLGHVVEEWSDACLLNGVQASGGRAVFDESAAMYRHVWSQLADDVVASMRVLTTDFAREYQQNRWCTMTSRLGTLDRELSILFCPLLMNIRSTFANAGKMISQASLPALFKRMTSALAHIILEDVVNITSFNAEGASQMLYDMENGLFPVCLFNSSMKITCKIKVSNKYSVLLICFSDDDGCYWVSDFIIYVVGRCHPLERRNRKEMGVTFIKTVDNENILVDCGDPWNSLQITLLVITHGHLDHCGNLGLFKNAKIFMATDYAINGEYGSIDKINSHKLCTNVELLMMKGHTDSDLVVIVKNTKKGCIVIAGDLFESEYDENIWRSSSRYPSNQVESRQRIRNCADWIVPGHGVMFENKMNKS</sequence>
<dbReference type="InterPro" id="IPR001279">
    <property type="entry name" value="Metallo-B-lactamas"/>
</dbReference>
<dbReference type="Gene3D" id="3.60.15.10">
    <property type="entry name" value="Ribonuclease Z/Hydroxyacylglutathione hydrolase-like"/>
    <property type="match status" value="1"/>
</dbReference>
<feature type="domain" description="Metallo-beta-lactamase" evidence="1">
    <location>
        <begin position="209"/>
        <end position="356"/>
    </location>
</feature>
<dbReference type="InterPro" id="IPR036866">
    <property type="entry name" value="RibonucZ/Hydroxyglut_hydro"/>
</dbReference>
<dbReference type="PANTHER" id="PTHR23200">
    <property type="entry name" value="METALLO-BETA-LACTAMASE DOMAIN-CONTAINING PROTEIN 1"/>
    <property type="match status" value="1"/>
</dbReference>
<dbReference type="InterPro" id="IPR039344">
    <property type="entry name" value="MBLAC1"/>
</dbReference>
<accession>A0A1I7X5Z7</accession>
<proteinExistence type="predicted"/>
<dbReference type="SMART" id="SM00849">
    <property type="entry name" value="Lactamase_B"/>
    <property type="match status" value="1"/>
</dbReference>
<dbReference type="InterPro" id="IPR007528">
    <property type="entry name" value="RINT1_Tip20"/>
</dbReference>
<dbReference type="GO" id="GO:0006890">
    <property type="term" value="P:retrograde vesicle-mediated transport, Golgi to endoplasmic reticulum"/>
    <property type="evidence" value="ECO:0007669"/>
    <property type="project" value="InterPro"/>
</dbReference>
<dbReference type="Pfam" id="PF00753">
    <property type="entry name" value="Lactamase_B"/>
    <property type="match status" value="1"/>
</dbReference>
<reference evidence="3" key="1">
    <citation type="submission" date="2016-11" db="UniProtKB">
        <authorList>
            <consortium name="WormBaseParasite"/>
        </authorList>
    </citation>
    <scope>IDENTIFICATION</scope>
</reference>
<dbReference type="AlphaFoldDB" id="A0A1I7X5Z7"/>
<dbReference type="PANTHER" id="PTHR23200:SF35">
    <property type="entry name" value="METALLO-BETA-LACTAMASE DOMAIN-CONTAINING PROTEIN"/>
    <property type="match status" value="1"/>
</dbReference>
<dbReference type="GO" id="GO:0070939">
    <property type="term" value="C:Dsl1/NZR complex"/>
    <property type="evidence" value="ECO:0007669"/>
    <property type="project" value="InterPro"/>
</dbReference>
<evidence type="ECO:0000313" key="3">
    <source>
        <dbReference type="WBParaSite" id="Hba_12988"/>
    </source>
</evidence>
<dbReference type="CDD" id="cd07711">
    <property type="entry name" value="MBLAC1-like_MBL-fold"/>
    <property type="match status" value="1"/>
</dbReference>
<protein>
    <submittedName>
        <fullName evidence="3">Lactamase_B domain-containing protein</fullName>
    </submittedName>
</protein>
<organism evidence="2 3">
    <name type="scientific">Heterorhabditis bacteriophora</name>
    <name type="common">Entomopathogenic nematode worm</name>
    <dbReference type="NCBI Taxonomy" id="37862"/>
    <lineage>
        <taxon>Eukaryota</taxon>
        <taxon>Metazoa</taxon>
        <taxon>Ecdysozoa</taxon>
        <taxon>Nematoda</taxon>
        <taxon>Chromadorea</taxon>
        <taxon>Rhabditida</taxon>
        <taxon>Rhabditina</taxon>
        <taxon>Rhabditomorpha</taxon>
        <taxon>Strongyloidea</taxon>
        <taxon>Heterorhabditidae</taxon>
        <taxon>Heterorhabditis</taxon>
    </lineage>
</organism>
<dbReference type="Gene3D" id="1.20.58.670">
    <property type="entry name" value="Dsl1p vesicle tethering complex, Tip20p subunit, domain D"/>
    <property type="match status" value="1"/>
</dbReference>
<evidence type="ECO:0000259" key="1">
    <source>
        <dbReference type="SMART" id="SM00849"/>
    </source>
</evidence>
<dbReference type="Proteomes" id="UP000095283">
    <property type="component" value="Unplaced"/>
</dbReference>